<evidence type="ECO:0000256" key="2">
    <source>
        <dbReference type="ARBA" id="ARBA00004893"/>
    </source>
</evidence>
<dbReference type="InterPro" id="IPR022412">
    <property type="entry name" value="Quinolinate_PRibosylTrfase_N"/>
</dbReference>
<evidence type="ECO:0000313" key="15">
    <source>
        <dbReference type="EMBL" id="HGU32396.1"/>
    </source>
</evidence>
<evidence type="ECO:0000259" key="13">
    <source>
        <dbReference type="Pfam" id="PF01729"/>
    </source>
</evidence>
<feature type="domain" description="Quinolinate phosphoribosyl transferase N-terminal" evidence="14">
    <location>
        <begin position="25"/>
        <end position="110"/>
    </location>
</feature>
<dbReference type="EMBL" id="DSUH01000136">
    <property type="protein sequence ID" value="HGU32396.1"/>
    <property type="molecule type" value="Genomic_DNA"/>
</dbReference>
<dbReference type="InterPro" id="IPR002638">
    <property type="entry name" value="Quinolinate_PRibosylTrfase_C"/>
</dbReference>
<keyword evidence="8 12" id="KW-0808">Transferase</keyword>
<accession>A0A7C4RRF2</accession>
<gene>
    <name evidence="15" type="primary">nadC</name>
    <name evidence="15" type="ORF">ENS29_06025</name>
</gene>
<evidence type="ECO:0000259" key="14">
    <source>
        <dbReference type="Pfam" id="PF02749"/>
    </source>
</evidence>
<dbReference type="FunFam" id="3.20.20.70:FF:000030">
    <property type="entry name" value="Nicotinate-nucleotide pyrophosphorylase, carboxylating"/>
    <property type="match status" value="1"/>
</dbReference>
<organism evidence="15">
    <name type="scientific">Desulfatirhabdium butyrativorans</name>
    <dbReference type="NCBI Taxonomy" id="340467"/>
    <lineage>
        <taxon>Bacteria</taxon>
        <taxon>Pseudomonadati</taxon>
        <taxon>Thermodesulfobacteriota</taxon>
        <taxon>Desulfobacteria</taxon>
        <taxon>Desulfobacterales</taxon>
        <taxon>Desulfatirhabdiaceae</taxon>
        <taxon>Desulfatirhabdium</taxon>
    </lineage>
</organism>
<dbReference type="Pfam" id="PF01729">
    <property type="entry name" value="QRPTase_C"/>
    <property type="match status" value="1"/>
</dbReference>
<feature type="domain" description="Quinolinate phosphoribosyl transferase C-terminal" evidence="13">
    <location>
        <begin position="112"/>
        <end position="277"/>
    </location>
</feature>
<evidence type="ECO:0000256" key="12">
    <source>
        <dbReference type="PIRNR" id="PIRNR006250"/>
    </source>
</evidence>
<keyword evidence="6" id="KW-0662">Pyridine nucleotide biosynthesis</keyword>
<dbReference type="Gene3D" id="3.90.1170.20">
    <property type="entry name" value="Quinolinate phosphoribosyl transferase, N-terminal domain"/>
    <property type="match status" value="1"/>
</dbReference>
<dbReference type="PANTHER" id="PTHR32179">
    <property type="entry name" value="NICOTINATE-NUCLEOTIDE PYROPHOSPHORYLASE [CARBOXYLATING]"/>
    <property type="match status" value="1"/>
</dbReference>
<dbReference type="Pfam" id="PF02749">
    <property type="entry name" value="QRPTase_N"/>
    <property type="match status" value="1"/>
</dbReference>
<comment type="subunit">
    <text evidence="4">Hexamer formed by 3 homodimers.</text>
</comment>
<dbReference type="CDD" id="cd01572">
    <property type="entry name" value="QPRTase"/>
    <property type="match status" value="1"/>
</dbReference>
<evidence type="ECO:0000256" key="8">
    <source>
        <dbReference type="ARBA" id="ARBA00022679"/>
    </source>
</evidence>
<keyword evidence="7 12" id="KW-0328">Glycosyltransferase</keyword>
<dbReference type="GO" id="GO:0034213">
    <property type="term" value="P:quinolinate catabolic process"/>
    <property type="evidence" value="ECO:0007669"/>
    <property type="project" value="TreeGrafter"/>
</dbReference>
<dbReference type="InterPro" id="IPR036068">
    <property type="entry name" value="Nicotinate_pribotase-like_C"/>
</dbReference>
<evidence type="ECO:0000256" key="1">
    <source>
        <dbReference type="ARBA" id="ARBA00003237"/>
    </source>
</evidence>
<evidence type="ECO:0000256" key="10">
    <source>
        <dbReference type="ARBA" id="ARBA00047445"/>
    </source>
</evidence>
<dbReference type="GO" id="GO:0004514">
    <property type="term" value="F:nicotinate-nucleotide diphosphorylase (carboxylating) activity"/>
    <property type="evidence" value="ECO:0007669"/>
    <property type="project" value="UniProtKB-EC"/>
</dbReference>
<dbReference type="FunFam" id="3.90.1170.20:FF:000001">
    <property type="entry name" value="Nicotinate-nucleotide diphosphorylase (Carboxylating)"/>
    <property type="match status" value="1"/>
</dbReference>
<evidence type="ECO:0000256" key="4">
    <source>
        <dbReference type="ARBA" id="ARBA00011218"/>
    </source>
</evidence>
<dbReference type="PIRSF" id="PIRSF006250">
    <property type="entry name" value="NadC_ModD"/>
    <property type="match status" value="1"/>
</dbReference>
<comment type="pathway">
    <text evidence="2">Cofactor biosynthesis; NAD(+) biosynthesis; nicotinate D-ribonucleotide from quinolinate: step 1/1.</text>
</comment>
<comment type="function">
    <text evidence="1">Involved in the catabolism of quinolinic acid (QA).</text>
</comment>
<comment type="similarity">
    <text evidence="3 12">Belongs to the NadC/ModD family.</text>
</comment>
<comment type="catalytic activity">
    <reaction evidence="10">
        <text>nicotinate beta-D-ribonucleotide + CO2 + diphosphate = quinolinate + 5-phospho-alpha-D-ribose 1-diphosphate + 2 H(+)</text>
        <dbReference type="Rhea" id="RHEA:12733"/>
        <dbReference type="ChEBI" id="CHEBI:15378"/>
        <dbReference type="ChEBI" id="CHEBI:16526"/>
        <dbReference type="ChEBI" id="CHEBI:29959"/>
        <dbReference type="ChEBI" id="CHEBI:33019"/>
        <dbReference type="ChEBI" id="CHEBI:57502"/>
        <dbReference type="ChEBI" id="CHEBI:58017"/>
        <dbReference type="EC" id="2.4.2.19"/>
    </reaction>
</comment>
<dbReference type="PANTHER" id="PTHR32179:SF3">
    <property type="entry name" value="NICOTINATE-NUCLEOTIDE PYROPHOSPHORYLASE [CARBOXYLATING]"/>
    <property type="match status" value="1"/>
</dbReference>
<evidence type="ECO:0000256" key="7">
    <source>
        <dbReference type="ARBA" id="ARBA00022676"/>
    </source>
</evidence>
<dbReference type="SUPFAM" id="SSF51690">
    <property type="entry name" value="Nicotinate/Quinolinate PRTase C-terminal domain-like"/>
    <property type="match status" value="1"/>
</dbReference>
<proteinExistence type="inferred from homology"/>
<dbReference type="InterPro" id="IPR027277">
    <property type="entry name" value="NadC/ModD"/>
</dbReference>
<reference evidence="15" key="1">
    <citation type="journal article" date="2020" name="mSystems">
        <title>Genome- and Community-Level Interaction Insights into Carbon Utilization and Element Cycling Functions of Hydrothermarchaeota in Hydrothermal Sediment.</title>
        <authorList>
            <person name="Zhou Z."/>
            <person name="Liu Y."/>
            <person name="Xu W."/>
            <person name="Pan J."/>
            <person name="Luo Z.H."/>
            <person name="Li M."/>
        </authorList>
    </citation>
    <scope>NUCLEOTIDE SEQUENCE [LARGE SCALE GENOMIC DNA]</scope>
    <source>
        <strain evidence="15">SpSt-477</strain>
    </source>
</reference>
<evidence type="ECO:0000256" key="6">
    <source>
        <dbReference type="ARBA" id="ARBA00022642"/>
    </source>
</evidence>
<dbReference type="EC" id="2.4.2.19" evidence="5"/>
<dbReference type="InterPro" id="IPR004393">
    <property type="entry name" value="NadC"/>
</dbReference>
<evidence type="ECO:0000256" key="5">
    <source>
        <dbReference type="ARBA" id="ARBA00011944"/>
    </source>
</evidence>
<sequence length="290" mass="30922">MNLARTALVERLIRLALDEDIGTGDITTECLIDPGMSGVGRIISKESLVLAGGPVASRVFELLDPSLVVSIHAEDGRFVPSGTVLMTVEGSMRSLLTGERTALNFLQRMSGIATHVRNYLQMMKGLSLQLVDTRKTTPGLRVLEKYAVRMGGARNHRMGLFDGVLIKDNHIAACGGIAPAVSRIRSQISHLMKIEVEVSTLEQVQEALQAGVDVIMLDNMSIEMMRKAVTLIAGKALVEVSGRINAATIPGLAGAGIDIVSVGALTHSSKSVDISMDIEPATNVAAERMP</sequence>
<dbReference type="UniPathway" id="UPA00253">
    <property type="reaction ID" value="UER00331"/>
</dbReference>
<protein>
    <recommendedName>
        <fullName evidence="11">Probable nicotinate-nucleotide pyrophosphorylase [carboxylating]</fullName>
        <ecNumber evidence="5">2.4.2.19</ecNumber>
    </recommendedName>
    <alternativeName>
        <fullName evidence="9">Quinolinate phosphoribosyltransferase [decarboxylating]</fullName>
    </alternativeName>
</protein>
<dbReference type="SUPFAM" id="SSF54675">
    <property type="entry name" value="Nicotinate/Quinolinate PRTase N-terminal domain-like"/>
    <property type="match status" value="1"/>
</dbReference>
<dbReference type="GO" id="GO:0005737">
    <property type="term" value="C:cytoplasm"/>
    <property type="evidence" value="ECO:0007669"/>
    <property type="project" value="TreeGrafter"/>
</dbReference>
<evidence type="ECO:0000256" key="11">
    <source>
        <dbReference type="ARBA" id="ARBA00069173"/>
    </source>
</evidence>
<dbReference type="GO" id="GO:0009435">
    <property type="term" value="P:NAD+ biosynthetic process"/>
    <property type="evidence" value="ECO:0007669"/>
    <property type="project" value="UniProtKB-UniPathway"/>
</dbReference>
<comment type="caution">
    <text evidence="15">The sequence shown here is derived from an EMBL/GenBank/DDBJ whole genome shotgun (WGS) entry which is preliminary data.</text>
</comment>
<dbReference type="AlphaFoldDB" id="A0A7C4RRF2"/>
<name>A0A7C4RRF2_9BACT</name>
<dbReference type="InterPro" id="IPR013785">
    <property type="entry name" value="Aldolase_TIM"/>
</dbReference>
<evidence type="ECO:0000256" key="3">
    <source>
        <dbReference type="ARBA" id="ARBA00009400"/>
    </source>
</evidence>
<evidence type="ECO:0000256" key="9">
    <source>
        <dbReference type="ARBA" id="ARBA00033102"/>
    </source>
</evidence>
<dbReference type="InterPro" id="IPR037128">
    <property type="entry name" value="Quinolinate_PRibosylTase_N_sf"/>
</dbReference>
<dbReference type="Gene3D" id="3.20.20.70">
    <property type="entry name" value="Aldolase class I"/>
    <property type="match status" value="1"/>
</dbReference>
<dbReference type="NCBIfam" id="TIGR00078">
    <property type="entry name" value="nadC"/>
    <property type="match status" value="1"/>
</dbReference>